<protein>
    <submittedName>
        <fullName evidence="4">Hsp70 protein</fullName>
    </submittedName>
</protein>
<dbReference type="AlphaFoldDB" id="A0A4R4AGR6"/>
<sequence>MSTPRHAVGIDLGTTHCALSWIDAANSEGERIAQHQLTIPQLTAPGTLEAGALLPAFLYLPHRDELAPGALTLPWPAAPSPIAGALARALGLATPIRLVASAKSWLCHPEVDREAPILPLEAPDEVERISPLAATMQYLAHLQAAWDSAHPRDPLAAQALTITVPASFDPAARELTATAARAVGLDDFTLLEEPQAALYSWIAASAGGWREQVAVGDLILVIDVGGGTTDLSLIAVDAREGALELTRVAVGEHILLGGDNMDLALAHRLRAKLAAAGVELDRWQLQQLTHGCRDAKEALFADPALERLPVVLASRGARLVGASIRTELTRAELEETLVEGFFPEVAADSHPQGRARAALTRVGLPYAQDPAIIRHLAAFLTRHREAAAPAATLARPTAVLFNGGVFKAEALRERVMAVLAAWLAPTGAPPPRQLTATDLDLAVARGAAFHAHARRHGGVRIRGGTSHAYYVGVEGAAPAVPGIEPELAALCLVPLGLEEGSPAAAPDQEFGLVVGEPVRFRFFGADLRGDDRVGDLLEEWSPDELSELEEVQVTLTAHRHRPGEVVAVRLQAAVTETGTLELTALPSDGGDERWAVAFDTRGRHTRR</sequence>
<keyword evidence="2" id="KW-0547">Nucleotide-binding</keyword>
<reference evidence="4 5" key="1">
    <citation type="submission" date="2019-03" db="EMBL/GenBank/DDBJ databases">
        <title>Genomic Encyclopedia of Type Strains, Phase IV (KMG-IV): sequencing the most valuable type-strain genomes for metagenomic binning, comparative biology and taxonomic classification.</title>
        <authorList>
            <person name="Goeker M."/>
        </authorList>
    </citation>
    <scope>NUCLEOTIDE SEQUENCE [LARGE SCALE GENOMIC DNA]</scope>
    <source>
        <strain evidence="4 5">DSM 203</strain>
    </source>
</reference>
<name>A0A4R4AGR6_MARGR</name>
<dbReference type="Pfam" id="PF00012">
    <property type="entry name" value="HSP70"/>
    <property type="match status" value="1"/>
</dbReference>
<dbReference type="InterPro" id="IPR013126">
    <property type="entry name" value="Hsp_70_fam"/>
</dbReference>
<gene>
    <name evidence="4" type="ORF">EDC29_102187</name>
</gene>
<dbReference type="PANTHER" id="PTHR42749:SF1">
    <property type="entry name" value="CELL SHAPE-DETERMINING PROTEIN MREB"/>
    <property type="match status" value="1"/>
</dbReference>
<dbReference type="PANTHER" id="PTHR42749">
    <property type="entry name" value="CELL SHAPE-DETERMINING PROTEIN MREB"/>
    <property type="match status" value="1"/>
</dbReference>
<evidence type="ECO:0000313" key="5">
    <source>
        <dbReference type="Proteomes" id="UP000295247"/>
    </source>
</evidence>
<dbReference type="Proteomes" id="UP000295247">
    <property type="component" value="Unassembled WGS sequence"/>
</dbReference>
<dbReference type="PROSITE" id="PS00297">
    <property type="entry name" value="HSP70_1"/>
    <property type="match status" value="1"/>
</dbReference>
<dbReference type="Gene3D" id="3.90.640.10">
    <property type="entry name" value="Actin, Chain A, domain 4"/>
    <property type="match status" value="1"/>
</dbReference>
<dbReference type="InterPro" id="IPR043129">
    <property type="entry name" value="ATPase_NBD"/>
</dbReference>
<keyword evidence="3" id="KW-0067">ATP-binding</keyword>
<dbReference type="GO" id="GO:0005524">
    <property type="term" value="F:ATP binding"/>
    <property type="evidence" value="ECO:0007669"/>
    <property type="project" value="UniProtKB-KW"/>
</dbReference>
<dbReference type="SUPFAM" id="SSF53067">
    <property type="entry name" value="Actin-like ATPase domain"/>
    <property type="match status" value="2"/>
</dbReference>
<dbReference type="RefSeq" id="WP_132228657.1">
    <property type="nucleotide sequence ID" value="NZ_NRRH01000006.1"/>
</dbReference>
<evidence type="ECO:0000256" key="2">
    <source>
        <dbReference type="ARBA" id="ARBA00022741"/>
    </source>
</evidence>
<dbReference type="EMBL" id="SMDC01000002">
    <property type="protein sequence ID" value="TCW38295.1"/>
    <property type="molecule type" value="Genomic_DNA"/>
</dbReference>
<organism evidence="4 5">
    <name type="scientific">Marichromatium gracile</name>
    <name type="common">Chromatium gracile</name>
    <dbReference type="NCBI Taxonomy" id="1048"/>
    <lineage>
        <taxon>Bacteria</taxon>
        <taxon>Pseudomonadati</taxon>
        <taxon>Pseudomonadota</taxon>
        <taxon>Gammaproteobacteria</taxon>
        <taxon>Chromatiales</taxon>
        <taxon>Chromatiaceae</taxon>
        <taxon>Marichromatium</taxon>
    </lineage>
</organism>
<dbReference type="InterPro" id="IPR018181">
    <property type="entry name" value="Heat_shock_70_CS"/>
</dbReference>
<dbReference type="PRINTS" id="PR00301">
    <property type="entry name" value="HEATSHOCK70"/>
</dbReference>
<evidence type="ECO:0000256" key="1">
    <source>
        <dbReference type="ARBA" id="ARBA00007381"/>
    </source>
</evidence>
<comment type="similarity">
    <text evidence="1">Belongs to the heat shock protein 70 family.</text>
</comment>
<proteinExistence type="inferred from homology"/>
<comment type="caution">
    <text evidence="4">The sequence shown here is derived from an EMBL/GenBank/DDBJ whole genome shotgun (WGS) entry which is preliminary data.</text>
</comment>
<dbReference type="GO" id="GO:0140662">
    <property type="term" value="F:ATP-dependent protein folding chaperone"/>
    <property type="evidence" value="ECO:0007669"/>
    <property type="project" value="InterPro"/>
</dbReference>
<dbReference type="PROSITE" id="PS00329">
    <property type="entry name" value="HSP70_2"/>
    <property type="match status" value="1"/>
</dbReference>
<accession>A0A4R4AGR6</accession>
<evidence type="ECO:0000313" key="4">
    <source>
        <dbReference type="EMBL" id="TCW38295.1"/>
    </source>
</evidence>
<dbReference type="CDD" id="cd10170">
    <property type="entry name" value="ASKHA_NBD_HSP70"/>
    <property type="match status" value="1"/>
</dbReference>
<evidence type="ECO:0000256" key="3">
    <source>
        <dbReference type="ARBA" id="ARBA00022840"/>
    </source>
</evidence>
<dbReference type="Gene3D" id="3.30.420.40">
    <property type="match status" value="2"/>
</dbReference>